<name>A0AC35TMS4_9BILA</name>
<dbReference type="WBParaSite" id="RSKR_0000245650.1">
    <property type="protein sequence ID" value="RSKR_0000245650.1"/>
    <property type="gene ID" value="RSKR_0000245650"/>
</dbReference>
<reference evidence="2" key="1">
    <citation type="submission" date="2016-11" db="UniProtKB">
        <authorList>
            <consortium name="WormBaseParasite"/>
        </authorList>
    </citation>
    <scope>IDENTIFICATION</scope>
    <source>
        <strain evidence="2">KR3021</strain>
    </source>
</reference>
<evidence type="ECO:0000313" key="2">
    <source>
        <dbReference type="WBParaSite" id="RSKR_0000245650.1"/>
    </source>
</evidence>
<sequence length="102" mass="11670">MSKVSNMGGRIVNYVTGNEETFLNPTLNNNGYRDCDLKLPDEIKKMKVQGAVALLFHENHGDLSMKMLRCFNLEFIDEEENMIVVSEDVEVEDMIVVMIKKV</sequence>
<proteinExistence type="predicted"/>
<evidence type="ECO:0000313" key="1">
    <source>
        <dbReference type="Proteomes" id="UP000095286"/>
    </source>
</evidence>
<protein>
    <submittedName>
        <fullName evidence="2">Rad60-SLD domain-containing protein</fullName>
    </submittedName>
</protein>
<accession>A0AC35TMS4</accession>
<dbReference type="Proteomes" id="UP000095286">
    <property type="component" value="Unplaced"/>
</dbReference>
<organism evidence="1 2">
    <name type="scientific">Rhabditophanes sp. KR3021</name>
    <dbReference type="NCBI Taxonomy" id="114890"/>
    <lineage>
        <taxon>Eukaryota</taxon>
        <taxon>Metazoa</taxon>
        <taxon>Ecdysozoa</taxon>
        <taxon>Nematoda</taxon>
        <taxon>Chromadorea</taxon>
        <taxon>Rhabditida</taxon>
        <taxon>Tylenchina</taxon>
        <taxon>Panagrolaimomorpha</taxon>
        <taxon>Strongyloidoidea</taxon>
        <taxon>Alloionematidae</taxon>
        <taxon>Rhabditophanes</taxon>
    </lineage>
</organism>